<dbReference type="PANTHER" id="PTHR48101:SF4">
    <property type="entry name" value="METHYLMALONYL-COA MUTASE, MITOCHONDRIAL"/>
    <property type="match status" value="1"/>
</dbReference>
<dbReference type="InterPro" id="IPR036724">
    <property type="entry name" value="Cobalamin-bd_sf"/>
</dbReference>
<dbReference type="InterPro" id="IPR006099">
    <property type="entry name" value="MeMalonylCoA_mutase_a/b_cat"/>
</dbReference>
<evidence type="ECO:0000256" key="5">
    <source>
        <dbReference type="ARBA" id="ARBA00023285"/>
    </source>
</evidence>
<dbReference type="Pfam" id="PF01642">
    <property type="entry name" value="MM_CoA_mutase"/>
    <property type="match status" value="1"/>
</dbReference>
<dbReference type="GO" id="GO:0019678">
    <property type="term" value="P:propionate metabolic process, methylmalonyl pathway"/>
    <property type="evidence" value="ECO:0007669"/>
    <property type="project" value="TreeGrafter"/>
</dbReference>
<evidence type="ECO:0000256" key="2">
    <source>
        <dbReference type="ARBA" id="ARBA00008465"/>
    </source>
</evidence>
<dbReference type="EMBL" id="UGSK01000001">
    <property type="protein sequence ID" value="SUB00208.1"/>
    <property type="molecule type" value="Genomic_DNA"/>
</dbReference>
<evidence type="ECO:0000256" key="4">
    <source>
        <dbReference type="ARBA" id="ARBA00023235"/>
    </source>
</evidence>
<evidence type="ECO:0000256" key="3">
    <source>
        <dbReference type="ARBA" id="ARBA00022628"/>
    </source>
</evidence>
<accession>A0A378ZT06</accession>
<comment type="similarity">
    <text evidence="2">Belongs to the methylmalonyl-CoA mutase family.</text>
</comment>
<dbReference type="OrthoDB" id="9762378at2"/>
<dbReference type="GO" id="GO:0005737">
    <property type="term" value="C:cytoplasm"/>
    <property type="evidence" value="ECO:0007669"/>
    <property type="project" value="TreeGrafter"/>
</dbReference>
<name>A0A378ZT06_9HYPH</name>
<comment type="cofactor">
    <cofactor evidence="1">
        <name>adenosylcob(III)alamin</name>
        <dbReference type="ChEBI" id="CHEBI:18408"/>
    </cofactor>
</comment>
<evidence type="ECO:0000313" key="8">
    <source>
        <dbReference type="Proteomes" id="UP000255000"/>
    </source>
</evidence>
<gene>
    <name evidence="7" type="primary">mutA</name>
    <name evidence="7" type="ORF">NCTC13350_01120</name>
</gene>
<feature type="domain" description="Methylmalonyl-CoA mutase alpha/beta chain catalytic" evidence="6">
    <location>
        <begin position="125"/>
        <end position="511"/>
    </location>
</feature>
<dbReference type="Gene3D" id="3.40.50.280">
    <property type="entry name" value="Cobalamin-binding domain"/>
    <property type="match status" value="1"/>
</dbReference>
<sequence>MSIVFAKSANLHSASGAICQRRGKVRLGGFNPAAGLAKAKRLQPLGELVSLFSRWNKGDIPEELSVVAELHPDWTPDETAWLAAVDKALKGAPRERLVARSEDGFAIEPLYARKADAAPRAGRQAGQPWKILQRVDHPDIETANRLMLEDLAGGADGIDLVLTSSASAYGFGCGAQDAAGFDRLFEGVYSDLITIRLDGGYENGSALTLLLGHALRKGLDPSQLNIISCSDYVTKLVLTGTLKNSVAVLRKRMADLDRFAADRGLNGPLMCGDGRSWHNRGATDAQELAWTLATALQYLRDFDAEGAGGDNPAARISMTLAATADQTGTIAKARAIRRLWAAVLAQSGLPQHHLQLHMETSWRMLTKADPYVNMLRSTVACFAAGAGGADSITVLPFTAACGLPDSLARRVARNTQAILIEECNLHRVADPGAGSGAIEARTDALVAAAWELFQETEAAGGILEAMVAGSVQKRLDAARAERCQKIARRRQPITGVSAFPNLKEGPVRVLSGEHLLLDTGSAAIALPKPGEGPVMQSIFEALEQGATLTDIMASRPLIDNIQLLALFPRTERLSEPFEHLREAAALTNPAGRTVFLAVLGPLADFTARATWAKNFFEAGGLPVTGGAETDGIGATVEAWRASGAPLVCLVSSDKIYAAQGAEAAAALSAAGARHIYLAGKPGELEAPLKDAGVGVFVFEGCAMLDILANAHRRLGLPVAAETSGEGLL</sequence>
<reference evidence="7 8" key="1">
    <citation type="submission" date="2018-06" db="EMBL/GenBank/DDBJ databases">
        <authorList>
            <consortium name="Pathogen Informatics"/>
            <person name="Doyle S."/>
        </authorList>
    </citation>
    <scope>NUCLEOTIDE SEQUENCE [LARGE SCALE GENOMIC DNA]</scope>
    <source>
        <strain evidence="7 8">NCTC13350</strain>
    </source>
</reference>
<protein>
    <submittedName>
        <fullName evidence="7">Methylmalonyl-CoA mutase small subunit</fullName>
        <ecNumber evidence="7">5.4.99.2</ecNumber>
    </submittedName>
</protein>
<evidence type="ECO:0000256" key="1">
    <source>
        <dbReference type="ARBA" id="ARBA00001922"/>
    </source>
</evidence>
<proteinExistence type="inferred from homology"/>
<dbReference type="PANTHER" id="PTHR48101">
    <property type="entry name" value="METHYLMALONYL-COA MUTASE, MITOCHONDRIAL-RELATED"/>
    <property type="match status" value="1"/>
</dbReference>
<organism evidence="7 8">
    <name type="scientific">Pannonibacter phragmitetus</name>
    <dbReference type="NCBI Taxonomy" id="121719"/>
    <lineage>
        <taxon>Bacteria</taxon>
        <taxon>Pseudomonadati</taxon>
        <taxon>Pseudomonadota</taxon>
        <taxon>Alphaproteobacteria</taxon>
        <taxon>Hyphomicrobiales</taxon>
        <taxon>Stappiaceae</taxon>
        <taxon>Pannonibacter</taxon>
    </lineage>
</organism>
<keyword evidence="3" id="KW-0846">Cobalamin</keyword>
<keyword evidence="4 7" id="KW-0413">Isomerase</keyword>
<keyword evidence="5" id="KW-0170">Cobalt</keyword>
<dbReference type="Proteomes" id="UP000255000">
    <property type="component" value="Unassembled WGS sequence"/>
</dbReference>
<dbReference type="EC" id="5.4.99.2" evidence="7"/>
<dbReference type="InterPro" id="IPR016176">
    <property type="entry name" value="Cbl-dep_enz_cat"/>
</dbReference>
<dbReference type="AlphaFoldDB" id="A0A378ZT06"/>
<evidence type="ECO:0000259" key="6">
    <source>
        <dbReference type="Pfam" id="PF01642"/>
    </source>
</evidence>
<dbReference type="GO" id="GO:0031419">
    <property type="term" value="F:cobalamin binding"/>
    <property type="evidence" value="ECO:0007669"/>
    <property type="project" value="UniProtKB-KW"/>
</dbReference>
<dbReference type="SUPFAM" id="SSF52242">
    <property type="entry name" value="Cobalamin (vitamin B12)-binding domain"/>
    <property type="match status" value="1"/>
</dbReference>
<evidence type="ECO:0000313" key="7">
    <source>
        <dbReference type="EMBL" id="SUB00208.1"/>
    </source>
</evidence>
<dbReference type="GO" id="GO:0004494">
    <property type="term" value="F:methylmalonyl-CoA mutase activity"/>
    <property type="evidence" value="ECO:0007669"/>
    <property type="project" value="UniProtKB-EC"/>
</dbReference>
<dbReference type="GO" id="GO:0046872">
    <property type="term" value="F:metal ion binding"/>
    <property type="evidence" value="ECO:0007669"/>
    <property type="project" value="InterPro"/>
</dbReference>
<dbReference type="Gene3D" id="3.20.20.240">
    <property type="entry name" value="Methylmalonyl-CoA mutase"/>
    <property type="match status" value="1"/>
</dbReference>
<dbReference type="SUPFAM" id="SSF51703">
    <property type="entry name" value="Cobalamin (vitamin B12)-dependent enzymes"/>
    <property type="match status" value="1"/>
</dbReference>